<dbReference type="OrthoDB" id="3647690at2759"/>
<keyword evidence="2" id="KW-0472">Membrane</keyword>
<dbReference type="AlphaFoldDB" id="A0A9X0ABZ1"/>
<evidence type="ECO:0000313" key="3">
    <source>
        <dbReference type="EMBL" id="KAJ8059634.1"/>
    </source>
</evidence>
<dbReference type="Proteomes" id="UP001152300">
    <property type="component" value="Unassembled WGS sequence"/>
</dbReference>
<evidence type="ECO:0000256" key="1">
    <source>
        <dbReference type="SAM" id="MobiDB-lite"/>
    </source>
</evidence>
<feature type="compositionally biased region" description="Polar residues" evidence="1">
    <location>
        <begin position="216"/>
        <end position="246"/>
    </location>
</feature>
<keyword evidence="2" id="KW-0812">Transmembrane</keyword>
<keyword evidence="2" id="KW-1133">Transmembrane helix</keyword>
<feature type="region of interest" description="Disordered" evidence="1">
    <location>
        <begin position="149"/>
        <end position="189"/>
    </location>
</feature>
<name>A0A9X0ABZ1_9HELO</name>
<comment type="caution">
    <text evidence="3">The sequence shown here is derived from an EMBL/GenBank/DDBJ whole genome shotgun (WGS) entry which is preliminary data.</text>
</comment>
<feature type="transmembrane region" description="Helical" evidence="2">
    <location>
        <begin position="391"/>
        <end position="412"/>
    </location>
</feature>
<feature type="compositionally biased region" description="Polar residues" evidence="1">
    <location>
        <begin position="14"/>
        <end position="30"/>
    </location>
</feature>
<dbReference type="EMBL" id="JAPEIS010000014">
    <property type="protein sequence ID" value="KAJ8059634.1"/>
    <property type="molecule type" value="Genomic_DNA"/>
</dbReference>
<feature type="compositionally biased region" description="Low complexity" evidence="1">
    <location>
        <begin position="156"/>
        <end position="165"/>
    </location>
</feature>
<keyword evidence="4" id="KW-1185">Reference proteome</keyword>
<feature type="region of interest" description="Disordered" evidence="1">
    <location>
        <begin position="213"/>
        <end position="255"/>
    </location>
</feature>
<evidence type="ECO:0000313" key="4">
    <source>
        <dbReference type="Proteomes" id="UP001152300"/>
    </source>
</evidence>
<feature type="region of interest" description="Disordered" evidence="1">
    <location>
        <begin position="1"/>
        <end position="30"/>
    </location>
</feature>
<gene>
    <name evidence="3" type="ORF">OCU04_011286</name>
</gene>
<evidence type="ECO:0000256" key="2">
    <source>
        <dbReference type="SAM" id="Phobius"/>
    </source>
</evidence>
<sequence length="439" mass="50274">MRIPFPRKQHRQPRFQSQSHNLNPKSRKPTCNLSLRRKFRIKSLKRKFPTLRFRRGIFSGATRTRDKRRRVDTKRRFRRFLRPQKVHFEFRPRKFNCKWRFPGVRSNACFGFRWRGRRRVVHWESDTSTPTHTVVQAMNIHAQIASQTNTSSINGSPSTPFTPSEHSPHPHSQPEQPQTTQFKPDYHYPLSLAPENFPDTFYRLHRDENWREISELPQSPNNNSYKSSTSLQAIDTKPNNRIQKPIQNPPEHGWSAKNTYTSLPTSPKQILRMVRGHFSARGVSYSSIFVPGVWNERKISAVSLWDNVEDAMEEGKRFGGAQIFHVEGDLLRRASDGSHGGPTAGGSVVFCMDELLRRDSKLCMITRGRYGQASGEGNRGEGGGNGLRGKAYLVAGVIPGEFFVIFGVLGFMSGKKVESEVRSWGGVMLIDSLQKLSLR</sequence>
<organism evidence="3 4">
    <name type="scientific">Sclerotinia nivalis</name>
    <dbReference type="NCBI Taxonomy" id="352851"/>
    <lineage>
        <taxon>Eukaryota</taxon>
        <taxon>Fungi</taxon>
        <taxon>Dikarya</taxon>
        <taxon>Ascomycota</taxon>
        <taxon>Pezizomycotina</taxon>
        <taxon>Leotiomycetes</taxon>
        <taxon>Helotiales</taxon>
        <taxon>Sclerotiniaceae</taxon>
        <taxon>Sclerotinia</taxon>
    </lineage>
</organism>
<accession>A0A9X0ABZ1</accession>
<feature type="compositionally biased region" description="Basic residues" evidence="1">
    <location>
        <begin position="1"/>
        <end position="13"/>
    </location>
</feature>
<protein>
    <submittedName>
        <fullName evidence="3">Uncharacterized protein</fullName>
    </submittedName>
</protein>
<reference evidence="3" key="1">
    <citation type="submission" date="2022-11" db="EMBL/GenBank/DDBJ databases">
        <title>Genome Resource of Sclerotinia nivalis Strain SnTB1, a Plant Pathogen Isolated from American Ginseng.</title>
        <authorList>
            <person name="Fan S."/>
        </authorList>
    </citation>
    <scope>NUCLEOTIDE SEQUENCE</scope>
    <source>
        <strain evidence="3">SnTB1</strain>
    </source>
</reference>
<proteinExistence type="predicted"/>